<dbReference type="AlphaFoldDB" id="X1SIV5"/>
<gene>
    <name evidence="1" type="ORF">S12H4_20434</name>
</gene>
<dbReference type="EMBL" id="BARW01010366">
    <property type="protein sequence ID" value="GAI75350.1"/>
    <property type="molecule type" value="Genomic_DNA"/>
</dbReference>
<proteinExistence type="predicted"/>
<name>X1SIV5_9ZZZZ</name>
<sequence>ARYGTLDVVDIKGRKINLSDVKNPVLREYMRKAASFCKKSHSKGIELAHAICFGWNKFGAWHNIG</sequence>
<evidence type="ECO:0000313" key="1">
    <source>
        <dbReference type="EMBL" id="GAI75350.1"/>
    </source>
</evidence>
<reference evidence="1" key="1">
    <citation type="journal article" date="2014" name="Front. Microbiol.">
        <title>High frequency of phylogenetically diverse reductive dehalogenase-homologous genes in deep subseafloor sedimentary metagenomes.</title>
        <authorList>
            <person name="Kawai M."/>
            <person name="Futagami T."/>
            <person name="Toyoda A."/>
            <person name="Takaki Y."/>
            <person name="Nishi S."/>
            <person name="Hori S."/>
            <person name="Arai W."/>
            <person name="Tsubouchi T."/>
            <person name="Morono Y."/>
            <person name="Uchiyama I."/>
            <person name="Ito T."/>
            <person name="Fujiyama A."/>
            <person name="Inagaki F."/>
            <person name="Takami H."/>
        </authorList>
    </citation>
    <scope>NUCLEOTIDE SEQUENCE</scope>
    <source>
        <strain evidence="1">Expedition CK06-06</strain>
    </source>
</reference>
<feature type="non-terminal residue" evidence="1">
    <location>
        <position position="1"/>
    </location>
</feature>
<protein>
    <submittedName>
        <fullName evidence="1">Uncharacterized protein</fullName>
    </submittedName>
</protein>
<accession>X1SIV5</accession>
<comment type="caution">
    <text evidence="1">The sequence shown here is derived from an EMBL/GenBank/DDBJ whole genome shotgun (WGS) entry which is preliminary data.</text>
</comment>
<organism evidence="1">
    <name type="scientific">marine sediment metagenome</name>
    <dbReference type="NCBI Taxonomy" id="412755"/>
    <lineage>
        <taxon>unclassified sequences</taxon>
        <taxon>metagenomes</taxon>
        <taxon>ecological metagenomes</taxon>
    </lineage>
</organism>